<dbReference type="Proteomes" id="UP001465976">
    <property type="component" value="Unassembled WGS sequence"/>
</dbReference>
<evidence type="ECO:0000313" key="2">
    <source>
        <dbReference type="Proteomes" id="UP001465976"/>
    </source>
</evidence>
<sequence>MLNLPFLASFAVETSKSGYPAFAFITAFASIATKEYILRQNKTNSERTRPN</sequence>
<organism evidence="1 2">
    <name type="scientific">Marasmius crinis-equi</name>
    <dbReference type="NCBI Taxonomy" id="585013"/>
    <lineage>
        <taxon>Eukaryota</taxon>
        <taxon>Fungi</taxon>
        <taxon>Dikarya</taxon>
        <taxon>Basidiomycota</taxon>
        <taxon>Agaricomycotina</taxon>
        <taxon>Agaricomycetes</taxon>
        <taxon>Agaricomycetidae</taxon>
        <taxon>Agaricales</taxon>
        <taxon>Marasmiineae</taxon>
        <taxon>Marasmiaceae</taxon>
        <taxon>Marasmius</taxon>
    </lineage>
</organism>
<reference evidence="1 2" key="1">
    <citation type="submission" date="2024-02" db="EMBL/GenBank/DDBJ databases">
        <title>A draft genome for the cacao thread blight pathogen Marasmius crinis-equi.</title>
        <authorList>
            <person name="Cohen S.P."/>
            <person name="Baruah I.K."/>
            <person name="Amoako-Attah I."/>
            <person name="Bukari Y."/>
            <person name="Meinhardt L.W."/>
            <person name="Bailey B.A."/>
        </authorList>
    </citation>
    <scope>NUCLEOTIDE SEQUENCE [LARGE SCALE GENOMIC DNA]</scope>
    <source>
        <strain evidence="1 2">GH-76</strain>
    </source>
</reference>
<proteinExistence type="predicted"/>
<protein>
    <submittedName>
        <fullName evidence="1">Uncharacterized protein</fullName>
    </submittedName>
</protein>
<gene>
    <name evidence="1" type="ORF">V5O48_014968</name>
</gene>
<name>A0ABR3EVV4_9AGAR</name>
<feature type="non-terminal residue" evidence="1">
    <location>
        <position position="51"/>
    </location>
</feature>
<comment type="caution">
    <text evidence="1">The sequence shown here is derived from an EMBL/GenBank/DDBJ whole genome shotgun (WGS) entry which is preliminary data.</text>
</comment>
<dbReference type="EMBL" id="JBAHYK010001697">
    <property type="protein sequence ID" value="KAL0567031.1"/>
    <property type="molecule type" value="Genomic_DNA"/>
</dbReference>
<keyword evidence="2" id="KW-1185">Reference proteome</keyword>
<evidence type="ECO:0000313" key="1">
    <source>
        <dbReference type="EMBL" id="KAL0567031.1"/>
    </source>
</evidence>
<accession>A0ABR3EVV4</accession>